<name>D7G2L6_ECTSI</name>
<dbReference type="AlphaFoldDB" id="D7G2L6"/>
<dbReference type="EMBL" id="FN649748">
    <property type="protein sequence ID" value="CBJ26841.1"/>
    <property type="molecule type" value="Genomic_DNA"/>
</dbReference>
<reference evidence="2 3" key="1">
    <citation type="journal article" date="2010" name="Nature">
        <title>The Ectocarpus genome and the independent evolution of multicellularity in brown algae.</title>
        <authorList>
            <person name="Cock J.M."/>
            <person name="Sterck L."/>
            <person name="Rouze P."/>
            <person name="Scornet D."/>
            <person name="Allen A.E."/>
            <person name="Amoutzias G."/>
            <person name="Anthouard V."/>
            <person name="Artiguenave F."/>
            <person name="Aury J.M."/>
            <person name="Badger J.H."/>
            <person name="Beszteri B."/>
            <person name="Billiau K."/>
            <person name="Bonnet E."/>
            <person name="Bothwell J.H."/>
            <person name="Bowler C."/>
            <person name="Boyen C."/>
            <person name="Brownlee C."/>
            <person name="Carrano C.J."/>
            <person name="Charrier B."/>
            <person name="Cho G.Y."/>
            <person name="Coelho S.M."/>
            <person name="Collen J."/>
            <person name="Corre E."/>
            <person name="Da Silva C."/>
            <person name="Delage L."/>
            <person name="Delaroque N."/>
            <person name="Dittami S.M."/>
            <person name="Doulbeau S."/>
            <person name="Elias M."/>
            <person name="Farnham G."/>
            <person name="Gachon C.M."/>
            <person name="Gschloessl B."/>
            <person name="Heesch S."/>
            <person name="Jabbari K."/>
            <person name="Jubin C."/>
            <person name="Kawai H."/>
            <person name="Kimura K."/>
            <person name="Kloareg B."/>
            <person name="Kupper F.C."/>
            <person name="Lang D."/>
            <person name="Le Bail A."/>
            <person name="Leblanc C."/>
            <person name="Lerouge P."/>
            <person name="Lohr M."/>
            <person name="Lopez P.J."/>
            <person name="Martens C."/>
            <person name="Maumus F."/>
            <person name="Michel G."/>
            <person name="Miranda-Saavedra D."/>
            <person name="Morales J."/>
            <person name="Moreau H."/>
            <person name="Motomura T."/>
            <person name="Nagasato C."/>
            <person name="Napoli C.A."/>
            <person name="Nelson D.R."/>
            <person name="Nyvall-Collen P."/>
            <person name="Peters A.F."/>
            <person name="Pommier C."/>
            <person name="Potin P."/>
            <person name="Poulain J."/>
            <person name="Quesneville H."/>
            <person name="Read B."/>
            <person name="Rensing S.A."/>
            <person name="Ritter A."/>
            <person name="Rousvoal S."/>
            <person name="Samanta M."/>
            <person name="Samson G."/>
            <person name="Schroeder D.C."/>
            <person name="Segurens B."/>
            <person name="Strittmatter M."/>
            <person name="Tonon T."/>
            <person name="Tregear J.W."/>
            <person name="Valentin K."/>
            <person name="von Dassow P."/>
            <person name="Yamagishi T."/>
            <person name="Van de Peer Y."/>
            <person name="Wincker P."/>
        </authorList>
    </citation>
    <scope>NUCLEOTIDE SEQUENCE [LARGE SCALE GENOMIC DNA]</scope>
    <source>
        <strain evidence="3">Ec32 / CCAP1310/4</strain>
    </source>
</reference>
<evidence type="ECO:0000313" key="3">
    <source>
        <dbReference type="Proteomes" id="UP000002630"/>
    </source>
</evidence>
<protein>
    <submittedName>
        <fullName evidence="2">Uncharacterized protein</fullName>
    </submittedName>
</protein>
<accession>D7G2L6</accession>
<dbReference type="InParanoid" id="D7G2L6"/>
<evidence type="ECO:0000313" key="2">
    <source>
        <dbReference type="EMBL" id="CBJ26841.1"/>
    </source>
</evidence>
<evidence type="ECO:0000256" key="1">
    <source>
        <dbReference type="SAM" id="MobiDB-lite"/>
    </source>
</evidence>
<feature type="region of interest" description="Disordered" evidence="1">
    <location>
        <begin position="1"/>
        <end position="39"/>
    </location>
</feature>
<proteinExistence type="predicted"/>
<dbReference type="Proteomes" id="UP000002630">
    <property type="component" value="Linkage Group LG23"/>
</dbReference>
<keyword evidence="3" id="KW-1185">Reference proteome</keyword>
<sequence length="174" mass="19134">MGPKAMAVVADQQRTRGDASAKRRATAGGDTTSAGKRTHADIISREGGACGSSDSCVGDLMRTKSHARSWVSLRHNLHEALVESGEKGVERMQSLPKMSELVVTMKDNAQHTRRWTRMGGEPIEHLRRNGVPPARWLYEGLGSVKRLSSSSLRGKRCNRRCCRTSPHSMYDSST</sequence>
<gene>
    <name evidence="2" type="ORF">Esi_0048_0045</name>
</gene>
<dbReference type="EMBL" id="FN648685">
    <property type="protein sequence ID" value="CBJ26841.1"/>
    <property type="molecule type" value="Genomic_DNA"/>
</dbReference>
<organism evidence="2 3">
    <name type="scientific">Ectocarpus siliculosus</name>
    <name type="common">Brown alga</name>
    <name type="synonym">Conferva siliculosa</name>
    <dbReference type="NCBI Taxonomy" id="2880"/>
    <lineage>
        <taxon>Eukaryota</taxon>
        <taxon>Sar</taxon>
        <taxon>Stramenopiles</taxon>
        <taxon>Ochrophyta</taxon>
        <taxon>PX clade</taxon>
        <taxon>Phaeophyceae</taxon>
        <taxon>Ectocarpales</taxon>
        <taxon>Ectocarpaceae</taxon>
        <taxon>Ectocarpus</taxon>
    </lineage>
</organism>